<comment type="caution">
    <text evidence="2">The sequence shown here is derived from an EMBL/GenBank/DDBJ whole genome shotgun (WGS) entry which is preliminary data.</text>
</comment>
<evidence type="ECO:0000313" key="2">
    <source>
        <dbReference type="EMBL" id="MFD2551057.1"/>
    </source>
</evidence>
<sequence>MKNRLNATLKIALAVFTLSLFFSASGFAQNNITRIYDDNYNGNTSRSSVSFPDGLLHGKNPTIYVEENRIINVTGDERPTVLKFLDANSFRVAETNNSLFREVKVITITLSRPSELNTRFDVSRINGFSSLQYIYVKCLFECSDAQIRNFLINANNIPTTFYKVVNPA</sequence>
<feature type="chain" id="PRO_5045851721" description="DUF4476 domain-containing protein" evidence="1">
    <location>
        <begin position="29"/>
        <end position="168"/>
    </location>
</feature>
<gene>
    <name evidence="2" type="ORF">ACFSQP_04435</name>
</gene>
<dbReference type="EMBL" id="JBHULS010000001">
    <property type="protein sequence ID" value="MFD2551057.1"/>
    <property type="molecule type" value="Genomic_DNA"/>
</dbReference>
<keyword evidence="3" id="KW-1185">Reference proteome</keyword>
<dbReference type="Proteomes" id="UP001597472">
    <property type="component" value="Unassembled WGS sequence"/>
</dbReference>
<evidence type="ECO:0008006" key="4">
    <source>
        <dbReference type="Google" id="ProtNLM"/>
    </source>
</evidence>
<accession>A0ABW5KPU6</accession>
<organism evidence="2 3">
    <name type="scientific">Bizionia sediminis</name>
    <dbReference type="NCBI Taxonomy" id="1737064"/>
    <lineage>
        <taxon>Bacteria</taxon>
        <taxon>Pseudomonadati</taxon>
        <taxon>Bacteroidota</taxon>
        <taxon>Flavobacteriia</taxon>
        <taxon>Flavobacteriales</taxon>
        <taxon>Flavobacteriaceae</taxon>
        <taxon>Bizionia</taxon>
    </lineage>
</organism>
<evidence type="ECO:0000256" key="1">
    <source>
        <dbReference type="SAM" id="SignalP"/>
    </source>
</evidence>
<name>A0ABW5KPU6_9FLAO</name>
<dbReference type="RefSeq" id="WP_376892094.1">
    <property type="nucleotide sequence ID" value="NZ_JBHULS010000001.1"/>
</dbReference>
<feature type="signal peptide" evidence="1">
    <location>
        <begin position="1"/>
        <end position="28"/>
    </location>
</feature>
<proteinExistence type="predicted"/>
<evidence type="ECO:0000313" key="3">
    <source>
        <dbReference type="Proteomes" id="UP001597472"/>
    </source>
</evidence>
<reference evidence="3" key="1">
    <citation type="journal article" date="2019" name="Int. J. Syst. Evol. Microbiol.">
        <title>The Global Catalogue of Microorganisms (GCM) 10K type strain sequencing project: providing services to taxonomists for standard genome sequencing and annotation.</title>
        <authorList>
            <consortium name="The Broad Institute Genomics Platform"/>
            <consortium name="The Broad Institute Genome Sequencing Center for Infectious Disease"/>
            <person name="Wu L."/>
            <person name="Ma J."/>
        </authorList>
    </citation>
    <scope>NUCLEOTIDE SEQUENCE [LARGE SCALE GENOMIC DNA]</scope>
    <source>
        <strain evidence="3">KCTC 42587</strain>
    </source>
</reference>
<keyword evidence="1" id="KW-0732">Signal</keyword>
<protein>
    <recommendedName>
        <fullName evidence="4">DUF4476 domain-containing protein</fullName>
    </recommendedName>
</protein>